<dbReference type="EMBL" id="JBGUBD010000005">
    <property type="protein sequence ID" value="MFA9478459.1"/>
    <property type="molecule type" value="Genomic_DNA"/>
</dbReference>
<dbReference type="SUPFAM" id="SSF52540">
    <property type="entry name" value="P-loop containing nucleoside triphosphate hydrolases"/>
    <property type="match status" value="1"/>
</dbReference>
<evidence type="ECO:0000313" key="3">
    <source>
        <dbReference type="EMBL" id="MFA9478459.1"/>
    </source>
</evidence>
<dbReference type="Pfam" id="PF17863">
    <property type="entry name" value="AAA_lid_2"/>
    <property type="match status" value="1"/>
</dbReference>
<dbReference type="Pfam" id="PF07726">
    <property type="entry name" value="AAA_3"/>
    <property type="match status" value="1"/>
</dbReference>
<organism evidence="3 4">
    <name type="scientific">Natronomicrosphaera hydrolytica</name>
    <dbReference type="NCBI Taxonomy" id="3242702"/>
    <lineage>
        <taxon>Bacteria</taxon>
        <taxon>Pseudomonadati</taxon>
        <taxon>Planctomycetota</taxon>
        <taxon>Phycisphaerae</taxon>
        <taxon>Phycisphaerales</taxon>
        <taxon>Phycisphaeraceae</taxon>
        <taxon>Natronomicrosphaera</taxon>
    </lineage>
</organism>
<dbReference type="PIRSF" id="PIRSF002849">
    <property type="entry name" value="AAA_ATPase_chaperone_MoxR_prd"/>
    <property type="match status" value="1"/>
</dbReference>
<dbReference type="InterPro" id="IPR050764">
    <property type="entry name" value="CbbQ/NirQ/NorQ/GpvN"/>
</dbReference>
<dbReference type="InterPro" id="IPR027417">
    <property type="entry name" value="P-loop_NTPase"/>
</dbReference>
<protein>
    <submittedName>
        <fullName evidence="3">AAA family ATPase</fullName>
    </submittedName>
</protein>
<dbReference type="InterPro" id="IPR011703">
    <property type="entry name" value="ATPase_AAA-3"/>
</dbReference>
<dbReference type="PANTHER" id="PTHR42759:SF1">
    <property type="entry name" value="MAGNESIUM-CHELATASE SUBUNIT CHLD"/>
    <property type="match status" value="1"/>
</dbReference>
<gene>
    <name evidence="3" type="ORF">ACERK3_09145</name>
</gene>
<feature type="region of interest" description="Disordered" evidence="1">
    <location>
        <begin position="1"/>
        <end position="27"/>
    </location>
</feature>
<proteinExistence type="predicted"/>
<evidence type="ECO:0000256" key="1">
    <source>
        <dbReference type="SAM" id="MobiDB-lite"/>
    </source>
</evidence>
<dbReference type="Gene3D" id="1.10.8.80">
    <property type="entry name" value="Magnesium chelatase subunit I, C-Terminal domain"/>
    <property type="match status" value="1"/>
</dbReference>
<feature type="domain" description="AAA+ ATPase" evidence="2">
    <location>
        <begin position="61"/>
        <end position="206"/>
    </location>
</feature>
<dbReference type="RefSeq" id="WP_425345386.1">
    <property type="nucleotide sequence ID" value="NZ_JBGUBD010000005.1"/>
</dbReference>
<sequence>MSDDAPKQSPSTSDSQSNGERSPDELLNEVQQASRQLHDQVSKIVVGQEEVIEQVFISLFTRGHALLVGVPGLAKTLLVSTIARSLSLAFSRVQFTPDLMPSDITGTEVIEEDRTTGKRHLRFVKGPVFANVILADEINRTPPKTQAALLEAMQEHHVTAGGMRHALPQPFFVLATQNPIEQEGTYPLPEAQLDRFMFMIRVGYPDEQQELDIVKRTTSRHHVDVEPVLDAAKVLQIQELVRDVPVADHVVRYALRLARATRLPEPGQADDRPEFMRQYLSWGAGPRASQYLVLGGKARAILDGRTHVTMDDIRHVAAPVLRHRLIANFAAEADGVTTDNLIERLLEAMPAEGANDPQAEAVMR</sequence>
<dbReference type="CDD" id="cd00009">
    <property type="entry name" value="AAA"/>
    <property type="match status" value="1"/>
</dbReference>
<name>A0ABV4U4D5_9BACT</name>
<dbReference type="Proteomes" id="UP001575105">
    <property type="component" value="Unassembled WGS sequence"/>
</dbReference>
<feature type="compositionally biased region" description="Polar residues" evidence="1">
    <location>
        <begin position="8"/>
        <end position="20"/>
    </location>
</feature>
<dbReference type="Gene3D" id="3.40.50.300">
    <property type="entry name" value="P-loop containing nucleotide triphosphate hydrolases"/>
    <property type="match status" value="1"/>
</dbReference>
<dbReference type="SMART" id="SM00382">
    <property type="entry name" value="AAA"/>
    <property type="match status" value="1"/>
</dbReference>
<evidence type="ECO:0000313" key="4">
    <source>
        <dbReference type="Proteomes" id="UP001575105"/>
    </source>
</evidence>
<evidence type="ECO:0000259" key="2">
    <source>
        <dbReference type="SMART" id="SM00382"/>
    </source>
</evidence>
<dbReference type="PANTHER" id="PTHR42759">
    <property type="entry name" value="MOXR FAMILY PROTEIN"/>
    <property type="match status" value="1"/>
</dbReference>
<accession>A0ABV4U4D5</accession>
<comment type="caution">
    <text evidence="3">The sequence shown here is derived from an EMBL/GenBank/DDBJ whole genome shotgun (WGS) entry which is preliminary data.</text>
</comment>
<dbReference type="InterPro" id="IPR003593">
    <property type="entry name" value="AAA+_ATPase"/>
</dbReference>
<dbReference type="InterPro" id="IPR041628">
    <property type="entry name" value="ChlI/MoxR_AAA_lid"/>
</dbReference>
<keyword evidence="4" id="KW-1185">Reference proteome</keyword>
<reference evidence="3 4" key="1">
    <citation type="submission" date="2024-08" db="EMBL/GenBank/DDBJ databases">
        <title>Whole-genome sequencing of halo(alkali)philic microorganisms from hypersaline lakes.</title>
        <authorList>
            <person name="Sorokin D.Y."/>
            <person name="Merkel A.Y."/>
            <person name="Messina E."/>
            <person name="Yakimov M."/>
        </authorList>
    </citation>
    <scope>NUCLEOTIDE SEQUENCE [LARGE SCALE GENOMIC DNA]</scope>
    <source>
        <strain evidence="3 4">AB-hyl4</strain>
    </source>
</reference>